<protein>
    <recommendedName>
        <fullName evidence="4">Secreted protein</fullName>
    </recommendedName>
</protein>
<evidence type="ECO:0000256" key="1">
    <source>
        <dbReference type="SAM" id="MobiDB-lite"/>
    </source>
</evidence>
<name>A0ABN3J9N8_9ACTN</name>
<dbReference type="EMBL" id="BAAATK010000004">
    <property type="protein sequence ID" value="GAA2424583.1"/>
    <property type="molecule type" value="Genomic_DNA"/>
</dbReference>
<evidence type="ECO:0000313" key="3">
    <source>
        <dbReference type="Proteomes" id="UP001500460"/>
    </source>
</evidence>
<evidence type="ECO:0000313" key="2">
    <source>
        <dbReference type="EMBL" id="GAA2424583.1"/>
    </source>
</evidence>
<dbReference type="Proteomes" id="UP001500460">
    <property type="component" value="Unassembled WGS sequence"/>
</dbReference>
<evidence type="ECO:0008006" key="4">
    <source>
        <dbReference type="Google" id="ProtNLM"/>
    </source>
</evidence>
<feature type="region of interest" description="Disordered" evidence="1">
    <location>
        <begin position="125"/>
        <end position="148"/>
    </location>
</feature>
<comment type="caution">
    <text evidence="2">The sequence shown here is derived from an EMBL/GenBank/DDBJ whole genome shotgun (WGS) entry which is preliminary data.</text>
</comment>
<gene>
    <name evidence="2" type="ORF">GCM10010421_08930</name>
</gene>
<proteinExistence type="predicted"/>
<keyword evidence="3" id="KW-1185">Reference proteome</keyword>
<reference evidence="2 3" key="1">
    <citation type="journal article" date="2019" name="Int. J. Syst. Evol. Microbiol.">
        <title>The Global Catalogue of Microorganisms (GCM) 10K type strain sequencing project: providing services to taxonomists for standard genome sequencing and annotation.</title>
        <authorList>
            <consortium name="The Broad Institute Genomics Platform"/>
            <consortium name="The Broad Institute Genome Sequencing Center for Infectious Disease"/>
            <person name="Wu L."/>
            <person name="Ma J."/>
        </authorList>
    </citation>
    <scope>NUCLEOTIDE SEQUENCE [LARGE SCALE GENOMIC DNA]</scope>
    <source>
        <strain evidence="2 3">JCM 6922</strain>
    </source>
</reference>
<accession>A0ABN3J9N8</accession>
<sequence>MDVVAYLPADPRAAEPVQVSERALDAPVLGAESGAVFGAATGDQWLHAEGPVQTAVCVVVVAAVSEDHVRAAPAPGPGALAPHRRHGLQERDRLGDVAAVATGQGGSERDAGHVSDQMMLAARPAPVNRASSGPGSPFDARMREPSAAAREKFRAFASHGFDRAARLPGSSVLE</sequence>
<organism evidence="2 3">
    <name type="scientific">Streptomyces glaucus</name>
    <dbReference type="NCBI Taxonomy" id="284029"/>
    <lineage>
        <taxon>Bacteria</taxon>
        <taxon>Bacillati</taxon>
        <taxon>Actinomycetota</taxon>
        <taxon>Actinomycetes</taxon>
        <taxon>Kitasatosporales</taxon>
        <taxon>Streptomycetaceae</taxon>
        <taxon>Streptomyces</taxon>
    </lineage>
</organism>